<dbReference type="InterPro" id="IPR001373">
    <property type="entry name" value="Cullin_N"/>
</dbReference>
<dbReference type="InterPro" id="IPR016159">
    <property type="entry name" value="Cullin_repeat-like_dom_sf"/>
</dbReference>
<dbReference type="Proteomes" id="UP000492821">
    <property type="component" value="Unassembled WGS sequence"/>
</dbReference>
<feature type="domain" description="Cullin N-terminal" evidence="3">
    <location>
        <begin position="31"/>
        <end position="199"/>
    </location>
</feature>
<protein>
    <submittedName>
        <fullName evidence="5">Cullin domain-containing protein</fullName>
    </submittedName>
</protein>
<dbReference type="PANTHER" id="PTHR11932">
    <property type="entry name" value="CULLIN"/>
    <property type="match status" value="1"/>
</dbReference>
<keyword evidence="4" id="KW-1185">Reference proteome</keyword>
<accession>A0A7E4UX29</accession>
<dbReference type="Pfam" id="PF00888">
    <property type="entry name" value="Cullin"/>
    <property type="match status" value="1"/>
</dbReference>
<dbReference type="WBParaSite" id="Pan_g136.t1">
    <property type="protein sequence ID" value="Pan_g136.t1"/>
    <property type="gene ID" value="Pan_g136"/>
</dbReference>
<evidence type="ECO:0000259" key="3">
    <source>
        <dbReference type="Pfam" id="PF00888"/>
    </source>
</evidence>
<reference evidence="5" key="2">
    <citation type="submission" date="2020-10" db="UniProtKB">
        <authorList>
            <consortium name="WormBaseParasite"/>
        </authorList>
    </citation>
    <scope>IDENTIFICATION</scope>
</reference>
<sequence length="201" mass="23258">MSGSKLKKPVDLCGFPILTVEEELTYVNGHWDTLKKGITYLLTSNKRNVSYESLYTDTYIIIRQKHGDMLYENVIETVTNHLKTNVRPILETTTKEKAIDELIKCYDAYTIAMADVCEVLMYMDKVYVPSRKLESVKDFELRLFREEIVNYGPIKEKLKATMVDLRQKEPVDGASFKQVFEMLTALGVEKEFEATLIVYTE</sequence>
<comment type="similarity">
    <text evidence="1">Belongs to the cullin family.</text>
</comment>
<dbReference type="GO" id="GO:0031625">
    <property type="term" value="F:ubiquitin protein ligase binding"/>
    <property type="evidence" value="ECO:0007669"/>
    <property type="project" value="InterPro"/>
</dbReference>
<dbReference type="InterPro" id="IPR045093">
    <property type="entry name" value="Cullin"/>
</dbReference>
<evidence type="ECO:0000256" key="2">
    <source>
        <dbReference type="ARBA" id="ARBA00022786"/>
    </source>
</evidence>
<proteinExistence type="inferred from homology"/>
<evidence type="ECO:0000256" key="1">
    <source>
        <dbReference type="ARBA" id="ARBA00006019"/>
    </source>
</evidence>
<name>A0A7E4UX29_PANRE</name>
<evidence type="ECO:0000313" key="5">
    <source>
        <dbReference type="WBParaSite" id="Pan_g136.t1"/>
    </source>
</evidence>
<keyword evidence="2" id="KW-0833">Ubl conjugation pathway</keyword>
<dbReference type="SUPFAM" id="SSF74788">
    <property type="entry name" value="Cullin repeat-like"/>
    <property type="match status" value="1"/>
</dbReference>
<organism evidence="4 5">
    <name type="scientific">Panagrellus redivivus</name>
    <name type="common">Microworm</name>
    <dbReference type="NCBI Taxonomy" id="6233"/>
    <lineage>
        <taxon>Eukaryota</taxon>
        <taxon>Metazoa</taxon>
        <taxon>Ecdysozoa</taxon>
        <taxon>Nematoda</taxon>
        <taxon>Chromadorea</taxon>
        <taxon>Rhabditida</taxon>
        <taxon>Tylenchina</taxon>
        <taxon>Panagrolaimomorpha</taxon>
        <taxon>Panagrolaimoidea</taxon>
        <taxon>Panagrolaimidae</taxon>
        <taxon>Panagrellus</taxon>
    </lineage>
</organism>
<evidence type="ECO:0000313" key="4">
    <source>
        <dbReference type="Proteomes" id="UP000492821"/>
    </source>
</evidence>
<reference evidence="4" key="1">
    <citation type="journal article" date="2013" name="Genetics">
        <title>The draft genome and transcriptome of Panagrellus redivivus are shaped by the harsh demands of a free-living lifestyle.</title>
        <authorList>
            <person name="Srinivasan J."/>
            <person name="Dillman A.R."/>
            <person name="Macchietto M.G."/>
            <person name="Heikkinen L."/>
            <person name="Lakso M."/>
            <person name="Fracchia K.M."/>
            <person name="Antoshechkin I."/>
            <person name="Mortazavi A."/>
            <person name="Wong G."/>
            <person name="Sternberg P.W."/>
        </authorList>
    </citation>
    <scope>NUCLEOTIDE SEQUENCE [LARGE SCALE GENOMIC DNA]</scope>
    <source>
        <strain evidence="4">MT8872</strain>
    </source>
</reference>
<dbReference type="GO" id="GO:0006511">
    <property type="term" value="P:ubiquitin-dependent protein catabolic process"/>
    <property type="evidence" value="ECO:0007669"/>
    <property type="project" value="InterPro"/>
</dbReference>
<dbReference type="AlphaFoldDB" id="A0A7E4UX29"/>
<dbReference type="Gene3D" id="1.20.1310.10">
    <property type="entry name" value="Cullin Repeats"/>
    <property type="match status" value="1"/>
</dbReference>